<evidence type="ECO:0000259" key="3">
    <source>
        <dbReference type="SMART" id="SM01360"/>
    </source>
</evidence>
<dbReference type="InterPro" id="IPR050473">
    <property type="entry name" value="A2M/Complement_sys"/>
</dbReference>
<organism evidence="4 5">
    <name type="scientific">Apteryx mantelli</name>
    <name type="common">North Island brown kiwi</name>
    <dbReference type="NCBI Taxonomy" id="2696672"/>
    <lineage>
        <taxon>Eukaryota</taxon>
        <taxon>Metazoa</taxon>
        <taxon>Chordata</taxon>
        <taxon>Craniata</taxon>
        <taxon>Vertebrata</taxon>
        <taxon>Euteleostomi</taxon>
        <taxon>Archelosauria</taxon>
        <taxon>Archosauria</taxon>
        <taxon>Dinosauria</taxon>
        <taxon>Saurischia</taxon>
        <taxon>Theropoda</taxon>
        <taxon>Coelurosauria</taxon>
        <taxon>Aves</taxon>
        <taxon>Palaeognathae</taxon>
        <taxon>Apterygiformes</taxon>
        <taxon>Apterygidae</taxon>
        <taxon>Apteryx</taxon>
    </lineage>
</organism>
<reference evidence="5" key="1">
    <citation type="submission" date="2025-08" db="UniProtKB">
        <authorList>
            <consortium name="RefSeq"/>
        </authorList>
    </citation>
    <scope>IDENTIFICATION</scope>
    <source>
        <tissue evidence="5">Blood</tissue>
    </source>
</reference>
<dbReference type="PANTHER" id="PTHR11412:SF185">
    <property type="entry name" value="ALPHA-2-MACROGLOBULIN-LIKE PROTEIN 1"/>
    <property type="match status" value="1"/>
</dbReference>
<evidence type="ECO:0000259" key="2">
    <source>
        <dbReference type="SMART" id="SM01359"/>
    </source>
</evidence>
<evidence type="ECO:0000313" key="4">
    <source>
        <dbReference type="Proteomes" id="UP001652627"/>
    </source>
</evidence>
<protein>
    <submittedName>
        <fullName evidence="5">Alpha-2-macroglobulin-like protein 1</fullName>
    </submittedName>
</protein>
<feature type="region of interest" description="Disordered" evidence="1">
    <location>
        <begin position="638"/>
        <end position="680"/>
    </location>
</feature>
<dbReference type="Proteomes" id="UP001652627">
    <property type="component" value="Chromosome 28"/>
</dbReference>
<name>A0ABM4FSI3_9AVES</name>
<dbReference type="Gene3D" id="2.60.40.10">
    <property type="entry name" value="Immunoglobulins"/>
    <property type="match status" value="2"/>
</dbReference>
<dbReference type="SMART" id="SM01360">
    <property type="entry name" value="A2M"/>
    <property type="match status" value="1"/>
</dbReference>
<dbReference type="Gene3D" id="2.60.40.1930">
    <property type="match status" value="2"/>
</dbReference>
<dbReference type="RefSeq" id="XP_067167897.1">
    <property type="nucleotide sequence ID" value="XM_067311796.1"/>
</dbReference>
<dbReference type="InterPro" id="IPR014756">
    <property type="entry name" value="Ig_E-set"/>
</dbReference>
<dbReference type="Pfam" id="PF17789">
    <property type="entry name" value="MG4"/>
    <property type="match status" value="1"/>
</dbReference>
<feature type="domain" description="Alpha-2-macroglobulin" evidence="3">
    <location>
        <begin position="687"/>
        <end position="776"/>
    </location>
</feature>
<accession>A0ABM4FSI3</accession>
<dbReference type="InterPro" id="IPR011625">
    <property type="entry name" value="A2M_N_BRD"/>
</dbReference>
<dbReference type="InterPro" id="IPR002890">
    <property type="entry name" value="MG2"/>
</dbReference>
<dbReference type="InterPro" id="IPR001599">
    <property type="entry name" value="Macroglobln_a2"/>
</dbReference>
<evidence type="ECO:0000313" key="5">
    <source>
        <dbReference type="RefSeq" id="XP_067167897.1"/>
    </source>
</evidence>
<dbReference type="Pfam" id="PF01835">
    <property type="entry name" value="MG2"/>
    <property type="match status" value="1"/>
</dbReference>
<dbReference type="InterPro" id="IPR041555">
    <property type="entry name" value="MG3"/>
</dbReference>
<feature type="domain" description="Alpha-2-macroglobulin bait region" evidence="2">
    <location>
        <begin position="455"/>
        <end position="605"/>
    </location>
</feature>
<gene>
    <name evidence="5" type="primary">LOC136994343</name>
</gene>
<proteinExistence type="predicted"/>
<dbReference type="Pfam" id="PF07703">
    <property type="entry name" value="A2M_BRD"/>
    <property type="match status" value="1"/>
</dbReference>
<keyword evidence="4" id="KW-1185">Reference proteome</keyword>
<dbReference type="SUPFAM" id="SSF81296">
    <property type="entry name" value="E set domains"/>
    <property type="match status" value="1"/>
</dbReference>
<evidence type="ECO:0000256" key="1">
    <source>
        <dbReference type="SAM" id="MobiDB-lite"/>
    </source>
</evidence>
<dbReference type="SMART" id="SM01359">
    <property type="entry name" value="A2M_N_2"/>
    <property type="match status" value="1"/>
</dbReference>
<dbReference type="GeneID" id="136994343"/>
<dbReference type="InterPro" id="IPR013783">
    <property type="entry name" value="Ig-like_fold"/>
</dbReference>
<dbReference type="InterPro" id="IPR040839">
    <property type="entry name" value="MG4"/>
</dbReference>
<dbReference type="Gene3D" id="2.20.130.20">
    <property type="match status" value="1"/>
</dbReference>
<sequence length="859" mass="94836">MKQPFPRRYVVLFPSVLYYPYVGKVHVHLMDMNESVRVTLQLVTSHNNSSIILEEKGTKILHLNWPQLSNISALSPGEEEVAHLHILIQGGSLRVSEHRKVLVKALELVTLVQTDKAVYKPGQTVKFRIVRLDKDFIPSNSKLPLVAVQDPRGNGVAQWQDVSPRQGIVELSLPLSAEPALGTYTIKVGGKRHSFRVQDYGLPHFEVVIQLPRFVMELDKRLQLQVCGRYPSRKPFRGRAEGSLCQYYQPYWSSVGSIKNCVEFMGQTGKNGCFSTEVLMASFNLTSFDYERRLYAHASLLEEGTGMWREVTKSCEILPDVFTVTFENTDDIYRPGIPYTGTMLLTGADGSPLKEKQLLLIVASGGNNTRQIFLTDESGRASFELDTSGWTESVSLSVSDPCLSSSGALPCILWLNGAAQVNETDHDQEYDGSKLRHQSAFLSLRPFYSESQSFLQIHRLEEELPCNQPHQLQVDYILAREALGTELQSVHVVFLVMAKGTIAMLLRKELHLPGEDGLRGSFSLELPVGLELAPTAKVLCYAVLPNGEMIADSTELHVAKCFPNKVKLDFSKKRALAGSKLHLKVQAVAGSLCAVHAVDQSMQSFSPKAELTPSMHAALKIVTNTKIRKPCTEDIPLRSRRSLAIPPNPQAVPTSTGARVKQEPKQDGVLAPGPKQDPAPQRDFLGTWLWDLVPVGEGGSAEVPVMVPDTITKWKAGMFCTAGLGFGLSPTITLTAFKPFFVELALPYAVIRDEAFTLKATVFNYLQQCLRVRVTLAESMQLEVSASAEGTYSGCVCADEARTFQWGVRATSLGEVNVTVSAEALHSKELCGSDVPVVPTHGHVYTEKKLLLVQPPRPM</sequence>
<dbReference type="PANTHER" id="PTHR11412">
    <property type="entry name" value="MACROGLOBULIN / COMPLEMENT"/>
    <property type="match status" value="1"/>
</dbReference>
<dbReference type="Pfam" id="PF17791">
    <property type="entry name" value="MG3"/>
    <property type="match status" value="1"/>
</dbReference>
<dbReference type="Pfam" id="PF00207">
    <property type="entry name" value="A2M"/>
    <property type="match status" value="1"/>
</dbReference>